<comment type="caution">
    <text evidence="2">The sequence shown here is derived from an EMBL/GenBank/DDBJ whole genome shotgun (WGS) entry which is preliminary data.</text>
</comment>
<name>A0A398CC12_9BACL</name>
<dbReference type="InterPro" id="IPR029479">
    <property type="entry name" value="Nitroreductase"/>
</dbReference>
<dbReference type="EMBL" id="QXJM01000048">
    <property type="protein sequence ID" value="RIE00696.1"/>
    <property type="molecule type" value="Genomic_DNA"/>
</dbReference>
<dbReference type="Pfam" id="PF00881">
    <property type="entry name" value="Nitroreductase"/>
    <property type="match status" value="1"/>
</dbReference>
<evidence type="ECO:0000313" key="3">
    <source>
        <dbReference type="Proteomes" id="UP000266340"/>
    </source>
</evidence>
<dbReference type="Gene3D" id="3.40.109.10">
    <property type="entry name" value="NADH Oxidase"/>
    <property type="match status" value="1"/>
</dbReference>
<reference evidence="2 3" key="1">
    <citation type="submission" date="2018-09" db="EMBL/GenBank/DDBJ databases">
        <title>Cohnella cavernae sp. nov., isolated from a karst cave.</title>
        <authorList>
            <person name="Zhu H."/>
        </authorList>
    </citation>
    <scope>NUCLEOTIDE SEQUENCE [LARGE SCALE GENOMIC DNA]</scope>
    <source>
        <strain evidence="2 3">K2E09-144</strain>
    </source>
</reference>
<dbReference type="Proteomes" id="UP000266340">
    <property type="component" value="Unassembled WGS sequence"/>
</dbReference>
<protein>
    <recommendedName>
        <fullName evidence="1">Nitroreductase domain-containing protein</fullName>
    </recommendedName>
</protein>
<dbReference type="InterPro" id="IPR052530">
    <property type="entry name" value="NAD(P)H_nitroreductase"/>
</dbReference>
<accession>A0A398CC12</accession>
<dbReference type="AlphaFoldDB" id="A0A398CC12"/>
<proteinExistence type="predicted"/>
<dbReference type="SUPFAM" id="SSF55469">
    <property type="entry name" value="FMN-dependent nitroreductase-like"/>
    <property type="match status" value="1"/>
</dbReference>
<evidence type="ECO:0000313" key="2">
    <source>
        <dbReference type="EMBL" id="RIE00696.1"/>
    </source>
</evidence>
<sequence length="178" mass="20498">MLRHASRPTRIPGSQLIRDRRTVRQFREDPVPQLLITKLLDIACWAPNHGFREPWRFIQYRGEARRTFAESVVATFSAEEKEKNGDRRLAYYMDIPVHLIVVAKEDPRAKQREEDFAAVCCWIQNFQLAAGKEGSASSGKRIPICTLRLSGDGRRPRGERIAPCCTSDIRRHSDARPR</sequence>
<dbReference type="PANTHER" id="PTHR43821:SF1">
    <property type="entry name" value="NAD(P)H NITROREDUCTASE YDJA-RELATED"/>
    <property type="match status" value="1"/>
</dbReference>
<gene>
    <name evidence="2" type="ORF">D3H35_26210</name>
</gene>
<dbReference type="RefSeq" id="WP_119152092.1">
    <property type="nucleotide sequence ID" value="NZ_QXJM01000048.1"/>
</dbReference>
<dbReference type="InterPro" id="IPR000415">
    <property type="entry name" value="Nitroreductase-like"/>
</dbReference>
<organism evidence="2 3">
    <name type="scientific">Cohnella faecalis</name>
    <dbReference type="NCBI Taxonomy" id="2315694"/>
    <lineage>
        <taxon>Bacteria</taxon>
        <taxon>Bacillati</taxon>
        <taxon>Bacillota</taxon>
        <taxon>Bacilli</taxon>
        <taxon>Bacillales</taxon>
        <taxon>Paenibacillaceae</taxon>
        <taxon>Cohnella</taxon>
    </lineage>
</organism>
<dbReference type="PANTHER" id="PTHR43821">
    <property type="entry name" value="NAD(P)H NITROREDUCTASE YDJA-RELATED"/>
    <property type="match status" value="1"/>
</dbReference>
<evidence type="ECO:0000259" key="1">
    <source>
        <dbReference type="Pfam" id="PF00881"/>
    </source>
</evidence>
<feature type="domain" description="Nitroreductase" evidence="1">
    <location>
        <begin position="17"/>
        <end position="135"/>
    </location>
</feature>
<dbReference type="GO" id="GO:0016491">
    <property type="term" value="F:oxidoreductase activity"/>
    <property type="evidence" value="ECO:0007669"/>
    <property type="project" value="InterPro"/>
</dbReference>
<keyword evidence="3" id="KW-1185">Reference proteome</keyword>
<dbReference type="OrthoDB" id="9804207at2"/>